<evidence type="ECO:0000313" key="3">
    <source>
        <dbReference type="Proteomes" id="UP001176468"/>
    </source>
</evidence>
<evidence type="ECO:0008006" key="4">
    <source>
        <dbReference type="Google" id="ProtNLM"/>
    </source>
</evidence>
<feature type="region of interest" description="Disordered" evidence="1">
    <location>
        <begin position="13"/>
        <end position="63"/>
    </location>
</feature>
<keyword evidence="3" id="KW-1185">Reference proteome</keyword>
<reference evidence="2" key="1">
    <citation type="submission" date="2023-07" db="EMBL/GenBank/DDBJ databases">
        <authorList>
            <person name="Kim M.K."/>
        </authorList>
    </citation>
    <scope>NUCLEOTIDE SEQUENCE</scope>
    <source>
        <strain evidence="2">CA1-15</strain>
    </source>
</reference>
<comment type="caution">
    <text evidence="2">The sequence shown here is derived from an EMBL/GenBank/DDBJ whole genome shotgun (WGS) entry which is preliminary data.</text>
</comment>
<dbReference type="Proteomes" id="UP001176468">
    <property type="component" value="Unassembled WGS sequence"/>
</dbReference>
<proteinExistence type="predicted"/>
<protein>
    <recommendedName>
        <fullName evidence="4">Secreted protein</fullName>
    </recommendedName>
</protein>
<evidence type="ECO:0000256" key="1">
    <source>
        <dbReference type="SAM" id="MobiDB-lite"/>
    </source>
</evidence>
<sequence>MAGLIALGVGIPALGQSSPESILPPGFGEPAPTPTPRATRSGDAPPVVRTQTLPPPAVSTTPGLPPSIVGLPMPGETPTPLPTPTATPTGLMPVRYDMPPFARRSLAQVGPVDLYDGGLPASAFGDAKGLYVEALMRSLDTPIASRWLSIALRRALLSKVDTPAGINGADFAAERAWLLLRMGESVSARAVVQSVDNQDYTPKLYEMAMQSALATGDPAALCPVVAGGVTLGRERGWLLAKAMCAGLAGTPGRVNALFKDARKQGLRDGIDMLLAQKVAGSATGGQQAVTIEWAGVDRLTAWRFGLALASGTDVPQELLDGTQRYVDAWRALSPNLLTPARAKVAERAALRGVLSSTALVDLYGAIGEEGDNSLPEMGVARDLQTAYSGGDVAARLSAMKSLWDAPKSPDGRYARLILTAHAAARVPVGAEGADADSIVAAMLSAGMDRSAQKWRRAVAATSDARAMLLLADPDSRGTTYAALSSYVGNGEAAERKRRMLFAGMAGLGRMSNADIEAGARALDVKIGAENAWTRAIAQAAEGNQPGTVLLLAAVGMQTPVWRGVSPEALYHITVALRSVGLEGEARMIAAEAIARL</sequence>
<organism evidence="2 3">
    <name type="scientific">Sphingomonas immobilis</name>
    <dbReference type="NCBI Taxonomy" id="3063997"/>
    <lineage>
        <taxon>Bacteria</taxon>
        <taxon>Pseudomonadati</taxon>
        <taxon>Pseudomonadota</taxon>
        <taxon>Alphaproteobacteria</taxon>
        <taxon>Sphingomonadales</taxon>
        <taxon>Sphingomonadaceae</taxon>
        <taxon>Sphingomonas</taxon>
    </lineage>
</organism>
<dbReference type="EMBL" id="JAUQSZ010000007">
    <property type="protein sequence ID" value="MDO7842971.1"/>
    <property type="molecule type" value="Genomic_DNA"/>
</dbReference>
<evidence type="ECO:0000313" key="2">
    <source>
        <dbReference type="EMBL" id="MDO7842971.1"/>
    </source>
</evidence>
<name>A0ABT8ZZG0_9SPHN</name>
<accession>A0ABT8ZZG0</accession>
<gene>
    <name evidence="2" type="ORF">Q5H94_11595</name>
</gene>
<dbReference type="RefSeq" id="WP_304561431.1">
    <property type="nucleotide sequence ID" value="NZ_JAUQSZ010000007.1"/>
</dbReference>